<dbReference type="EMBL" id="PYYB01000004">
    <property type="protein sequence ID" value="PTL54853.1"/>
    <property type="molecule type" value="Genomic_DNA"/>
</dbReference>
<reference evidence="2 3" key="1">
    <citation type="submission" date="2018-03" db="EMBL/GenBank/DDBJ databases">
        <title>Aquarubrobacter algicola gen. nov., sp. nov., a novel actinobacterium isolated from shallow eutrophic lake during the end of cyanobacterial harmful algal blooms.</title>
        <authorList>
            <person name="Chun S.J."/>
        </authorList>
    </citation>
    <scope>NUCLEOTIDE SEQUENCE [LARGE SCALE GENOMIC DNA]</scope>
    <source>
        <strain evidence="2 3">Seoho-28</strain>
    </source>
</reference>
<evidence type="ECO:0000313" key="3">
    <source>
        <dbReference type="Proteomes" id="UP000240739"/>
    </source>
</evidence>
<dbReference type="RefSeq" id="WP_107570953.1">
    <property type="nucleotide sequence ID" value="NZ_PYYB01000004.1"/>
</dbReference>
<feature type="domain" description="Methyltransferase type 11" evidence="1">
    <location>
        <begin position="61"/>
        <end position="107"/>
    </location>
</feature>
<evidence type="ECO:0000259" key="1">
    <source>
        <dbReference type="Pfam" id="PF08241"/>
    </source>
</evidence>
<gene>
    <name evidence="2" type="ORF">C7Y72_19915</name>
</gene>
<dbReference type="InterPro" id="IPR029063">
    <property type="entry name" value="SAM-dependent_MTases_sf"/>
</dbReference>
<name>A0A2T4UC91_9ACTN</name>
<keyword evidence="2" id="KW-0489">Methyltransferase</keyword>
<dbReference type="Pfam" id="PF08241">
    <property type="entry name" value="Methyltransf_11"/>
    <property type="match status" value="1"/>
</dbReference>
<sequence length="226" mass="24643">MAQPITRQVLQDVMAVVDLPDPVVEFGSLQVEAAQDIDLRRFFAGRPFTGTDFREGPGVDRVEDLRALTFGDGEVGTAICLDTLEHCADPPQACRELARVTRRDGGVCLISSVMLFGIHGYPNDYFRFTPEGFRELLSGFDDVRVVGIGDPDIPREVFGIGVHGRSLGDLDLAKLPSVVALQRVWDDPATGVKVGPLRVPPGQLARSLVRELPGVLRARRAARRSA</sequence>
<protein>
    <submittedName>
        <fullName evidence="2">Methyltransferase type 11</fullName>
    </submittedName>
</protein>
<dbReference type="Proteomes" id="UP000240739">
    <property type="component" value="Unassembled WGS sequence"/>
</dbReference>
<dbReference type="Gene3D" id="3.40.50.150">
    <property type="entry name" value="Vaccinia Virus protein VP39"/>
    <property type="match status" value="1"/>
</dbReference>
<keyword evidence="2" id="KW-0808">Transferase</keyword>
<accession>A0A2T4UC91</accession>
<dbReference type="SUPFAM" id="SSF53335">
    <property type="entry name" value="S-adenosyl-L-methionine-dependent methyltransferases"/>
    <property type="match status" value="1"/>
</dbReference>
<dbReference type="GO" id="GO:0032259">
    <property type="term" value="P:methylation"/>
    <property type="evidence" value="ECO:0007669"/>
    <property type="project" value="UniProtKB-KW"/>
</dbReference>
<evidence type="ECO:0000313" key="2">
    <source>
        <dbReference type="EMBL" id="PTL54853.1"/>
    </source>
</evidence>
<dbReference type="OrthoDB" id="161159at2"/>
<dbReference type="InterPro" id="IPR013216">
    <property type="entry name" value="Methyltransf_11"/>
</dbReference>
<comment type="caution">
    <text evidence="2">The sequence shown here is derived from an EMBL/GenBank/DDBJ whole genome shotgun (WGS) entry which is preliminary data.</text>
</comment>
<keyword evidence="3" id="KW-1185">Reference proteome</keyword>
<dbReference type="GO" id="GO:0008757">
    <property type="term" value="F:S-adenosylmethionine-dependent methyltransferase activity"/>
    <property type="evidence" value="ECO:0007669"/>
    <property type="project" value="InterPro"/>
</dbReference>
<proteinExistence type="predicted"/>
<dbReference type="AlphaFoldDB" id="A0A2T4UC91"/>
<organism evidence="2 3">
    <name type="scientific">Paraconexibacter algicola</name>
    <dbReference type="NCBI Taxonomy" id="2133960"/>
    <lineage>
        <taxon>Bacteria</taxon>
        <taxon>Bacillati</taxon>
        <taxon>Actinomycetota</taxon>
        <taxon>Thermoleophilia</taxon>
        <taxon>Solirubrobacterales</taxon>
        <taxon>Paraconexibacteraceae</taxon>
        <taxon>Paraconexibacter</taxon>
    </lineage>
</organism>